<sequence>MVYRPTGRVLPTPRSSLDQLTSKGNKPNGSHQGKKVAGSVVLTSNSFEVLQTSDEADPPKKHNATSAGQAKANLATSANIQTGKNRAEDPIRRMGGTQAGILLAMSLTQQQRPRPLRPYTGQKAIRSIGAVRAKGTHSYHEASQGKEKPAFYDLGQRRQQTGIRRRTRHVCQSPK</sequence>
<evidence type="ECO:0000256" key="1">
    <source>
        <dbReference type="SAM" id="MobiDB-lite"/>
    </source>
</evidence>
<organism evidence="2 3">
    <name type="scientific">Nepenthes gracilis</name>
    <name type="common">Slender pitcher plant</name>
    <dbReference type="NCBI Taxonomy" id="150966"/>
    <lineage>
        <taxon>Eukaryota</taxon>
        <taxon>Viridiplantae</taxon>
        <taxon>Streptophyta</taxon>
        <taxon>Embryophyta</taxon>
        <taxon>Tracheophyta</taxon>
        <taxon>Spermatophyta</taxon>
        <taxon>Magnoliopsida</taxon>
        <taxon>eudicotyledons</taxon>
        <taxon>Gunneridae</taxon>
        <taxon>Pentapetalae</taxon>
        <taxon>Caryophyllales</taxon>
        <taxon>Nepenthaceae</taxon>
        <taxon>Nepenthes</taxon>
    </lineage>
</organism>
<dbReference type="EMBL" id="BSYO01000037">
    <property type="protein sequence ID" value="GMH29954.1"/>
    <property type="molecule type" value="Genomic_DNA"/>
</dbReference>
<feature type="compositionally biased region" description="Polar residues" evidence="1">
    <location>
        <begin position="13"/>
        <end position="31"/>
    </location>
</feature>
<gene>
    <name evidence="2" type="ORF">Nepgr_031797</name>
</gene>
<accession>A0AAD3Y7E1</accession>
<protein>
    <submittedName>
        <fullName evidence="2">Uncharacterized protein</fullName>
    </submittedName>
</protein>
<proteinExistence type="predicted"/>
<feature type="compositionally biased region" description="Polar residues" evidence="1">
    <location>
        <begin position="64"/>
        <end position="84"/>
    </location>
</feature>
<comment type="caution">
    <text evidence="2">The sequence shown here is derived from an EMBL/GenBank/DDBJ whole genome shotgun (WGS) entry which is preliminary data.</text>
</comment>
<evidence type="ECO:0000313" key="2">
    <source>
        <dbReference type="EMBL" id="GMH29954.1"/>
    </source>
</evidence>
<dbReference type="AlphaFoldDB" id="A0AAD3Y7E1"/>
<feature type="compositionally biased region" description="Polar residues" evidence="1">
    <location>
        <begin position="41"/>
        <end position="53"/>
    </location>
</feature>
<feature type="region of interest" description="Disordered" evidence="1">
    <location>
        <begin position="1"/>
        <end position="92"/>
    </location>
</feature>
<keyword evidence="3" id="KW-1185">Reference proteome</keyword>
<evidence type="ECO:0000313" key="3">
    <source>
        <dbReference type="Proteomes" id="UP001279734"/>
    </source>
</evidence>
<dbReference type="Proteomes" id="UP001279734">
    <property type="component" value="Unassembled WGS sequence"/>
</dbReference>
<reference evidence="2" key="1">
    <citation type="submission" date="2023-05" db="EMBL/GenBank/DDBJ databases">
        <title>Nepenthes gracilis genome sequencing.</title>
        <authorList>
            <person name="Fukushima K."/>
        </authorList>
    </citation>
    <scope>NUCLEOTIDE SEQUENCE</scope>
    <source>
        <strain evidence="2">SING2019-196</strain>
    </source>
</reference>
<name>A0AAD3Y7E1_NEPGR</name>